<keyword evidence="3" id="KW-1185">Reference proteome</keyword>
<evidence type="ECO:0000259" key="1">
    <source>
        <dbReference type="Pfam" id="PF19843"/>
    </source>
</evidence>
<evidence type="ECO:0000313" key="3">
    <source>
        <dbReference type="Proteomes" id="UP000008495"/>
    </source>
</evidence>
<dbReference type="EMBL" id="BAGZ01000005">
    <property type="protein sequence ID" value="GAB77324.1"/>
    <property type="molecule type" value="Genomic_DNA"/>
</dbReference>
<dbReference type="InterPro" id="IPR046281">
    <property type="entry name" value="DUF6318"/>
</dbReference>
<sequence>MSSTTESYDVLAALPTGAKEENQRGSEEFARYFFLSVSRALENPAPGQLPRLCLPGVKSCLRFDEDIATLAKAEQHVSGPELDVLSTECVLYKSKTQVNTQVVVKVRFGATQKVDRNGRTIGQWSTPGTRQYLTYLQWTEESWRVESIKILPGASES</sequence>
<comment type="caution">
    <text evidence="2">The sequence shown here is derived from an EMBL/GenBank/DDBJ whole genome shotgun (WGS) entry which is preliminary data.</text>
</comment>
<organism evidence="2 3">
    <name type="scientific">Austwickia chelonae NBRC 105200</name>
    <dbReference type="NCBI Taxonomy" id="1184607"/>
    <lineage>
        <taxon>Bacteria</taxon>
        <taxon>Bacillati</taxon>
        <taxon>Actinomycetota</taxon>
        <taxon>Actinomycetes</taxon>
        <taxon>Micrococcales</taxon>
        <taxon>Dermatophilaceae</taxon>
        <taxon>Austwickia</taxon>
    </lineage>
</organism>
<dbReference type="OrthoDB" id="9910437at2"/>
<evidence type="ECO:0000313" key="2">
    <source>
        <dbReference type="EMBL" id="GAB77324.1"/>
    </source>
</evidence>
<dbReference type="RefSeq" id="WP_006502076.1">
    <property type="nucleotide sequence ID" value="NZ_BAGZ01000005.1"/>
</dbReference>
<proteinExistence type="predicted"/>
<dbReference type="Proteomes" id="UP000008495">
    <property type="component" value="Unassembled WGS sequence"/>
</dbReference>
<protein>
    <recommendedName>
        <fullName evidence="1">DUF6318 domain-containing protein</fullName>
    </recommendedName>
</protein>
<gene>
    <name evidence="2" type="ORF">AUCHE_05_02290</name>
</gene>
<reference evidence="2 3" key="1">
    <citation type="submission" date="2012-08" db="EMBL/GenBank/DDBJ databases">
        <title>Whole genome shotgun sequence of Austwickia chelonae NBRC 105200.</title>
        <authorList>
            <person name="Yoshida I."/>
            <person name="Hosoyama A."/>
            <person name="Tsuchikane K."/>
            <person name="Katsumata H."/>
            <person name="Ando Y."/>
            <person name="Ohji S."/>
            <person name="Hamada M."/>
            <person name="Tamura T."/>
            <person name="Yamazoe A."/>
            <person name="Yamazaki S."/>
            <person name="Fujita N."/>
        </authorList>
    </citation>
    <scope>NUCLEOTIDE SEQUENCE [LARGE SCALE GENOMIC DNA]</scope>
    <source>
        <strain evidence="2 3">NBRC 105200</strain>
    </source>
</reference>
<dbReference type="Pfam" id="PF19843">
    <property type="entry name" value="DUF6318"/>
    <property type="match status" value="1"/>
</dbReference>
<dbReference type="STRING" id="100225.SAMN05421595_1151"/>
<feature type="domain" description="DUF6318" evidence="1">
    <location>
        <begin position="14"/>
        <end position="147"/>
    </location>
</feature>
<name>K6VKQ4_9MICO</name>
<accession>K6VKQ4</accession>
<dbReference type="AlphaFoldDB" id="K6VKQ4"/>